<keyword evidence="1" id="KW-0812">Transmembrane</keyword>
<keyword evidence="1" id="KW-1133">Transmembrane helix</keyword>
<evidence type="ECO:0000256" key="1">
    <source>
        <dbReference type="SAM" id="Phobius"/>
    </source>
</evidence>
<name>A0A386KLM4_9CAUD</name>
<evidence type="ECO:0000313" key="3">
    <source>
        <dbReference type="Proteomes" id="UP000282283"/>
    </source>
</evidence>
<accession>A0A386KLM4</accession>
<feature type="transmembrane region" description="Helical" evidence="1">
    <location>
        <begin position="12"/>
        <end position="33"/>
    </location>
</feature>
<evidence type="ECO:0000313" key="2">
    <source>
        <dbReference type="EMBL" id="AYD86250.1"/>
    </source>
</evidence>
<organism evidence="2 3">
    <name type="scientific">Microbacterium phage Efeko</name>
    <dbReference type="NCBI Taxonomy" id="2315704"/>
    <lineage>
        <taxon>Viruses</taxon>
        <taxon>Duplodnaviria</taxon>
        <taxon>Heunggongvirae</taxon>
        <taxon>Uroviricota</taxon>
        <taxon>Caudoviricetes</taxon>
        <taxon>Orlajensenviridae</taxon>
        <taxon>Pelczarvirinae</taxon>
        <taxon>Efekovirus</taxon>
        <taxon>Efekovirus efeko</taxon>
        <taxon>Efkovirus efeko</taxon>
    </lineage>
</organism>
<dbReference type="RefSeq" id="YP_009996815.1">
    <property type="nucleotide sequence ID" value="NC_052941.1"/>
</dbReference>
<protein>
    <submittedName>
        <fullName evidence="2">Uncharacterized protein</fullName>
    </submittedName>
</protein>
<dbReference type="EMBL" id="MH825700">
    <property type="protein sequence ID" value="AYD86250.1"/>
    <property type="molecule type" value="Genomic_DNA"/>
</dbReference>
<sequence>MFSDGPDELGLVVIFVVTFLATVGFWALLGVILDMA</sequence>
<dbReference type="KEGG" id="vg:62648740"/>
<dbReference type="GeneID" id="62648740"/>
<proteinExistence type="predicted"/>
<keyword evidence="3" id="KW-1185">Reference proteome</keyword>
<reference evidence="2 3" key="1">
    <citation type="submission" date="2018-08" db="EMBL/GenBank/DDBJ databases">
        <authorList>
            <person name="Franke B.K."/>
            <person name="Bonilla J.A."/>
            <person name="Klyczek K."/>
            <person name="Garlena R.A."/>
            <person name="Russell D.A."/>
            <person name="Pope W.H."/>
            <person name="Jacobs-Sera D."/>
            <person name="Hatfull G.F."/>
        </authorList>
    </citation>
    <scope>NUCLEOTIDE SEQUENCE [LARGE SCALE GENOMIC DNA]</scope>
</reference>
<keyword evidence="1" id="KW-0472">Membrane</keyword>
<gene>
    <name evidence="2" type="primary">3</name>
    <name evidence="2" type="ORF">SEA_EFEKO_3</name>
</gene>
<dbReference type="Proteomes" id="UP000282283">
    <property type="component" value="Genome"/>
</dbReference>